<dbReference type="Proteomes" id="UP001234297">
    <property type="component" value="Chromosome 6"/>
</dbReference>
<sequence>MEDDDGVAEGEHKGQHVRWAITATTWPAWSGAGYASMFPLKIENNDHLTEVVQVIPILCYGAKDGLDEAAGLV</sequence>
<gene>
    <name evidence="1" type="ORF">MRB53_021828</name>
</gene>
<proteinExistence type="predicted"/>
<reference evidence="1 2" key="1">
    <citation type="journal article" date="2022" name="Hortic Res">
        <title>A haplotype resolved chromosomal level avocado genome allows analysis of novel avocado genes.</title>
        <authorList>
            <person name="Nath O."/>
            <person name="Fletcher S.J."/>
            <person name="Hayward A."/>
            <person name="Shaw L.M."/>
            <person name="Masouleh A.K."/>
            <person name="Furtado A."/>
            <person name="Henry R.J."/>
            <person name="Mitter N."/>
        </authorList>
    </citation>
    <scope>NUCLEOTIDE SEQUENCE [LARGE SCALE GENOMIC DNA]</scope>
    <source>
        <strain evidence="2">cv. Hass</strain>
    </source>
</reference>
<keyword evidence="2" id="KW-1185">Reference proteome</keyword>
<evidence type="ECO:0000313" key="1">
    <source>
        <dbReference type="EMBL" id="KAJ8628521.1"/>
    </source>
</evidence>
<organism evidence="1 2">
    <name type="scientific">Persea americana</name>
    <name type="common">Avocado</name>
    <dbReference type="NCBI Taxonomy" id="3435"/>
    <lineage>
        <taxon>Eukaryota</taxon>
        <taxon>Viridiplantae</taxon>
        <taxon>Streptophyta</taxon>
        <taxon>Embryophyta</taxon>
        <taxon>Tracheophyta</taxon>
        <taxon>Spermatophyta</taxon>
        <taxon>Magnoliopsida</taxon>
        <taxon>Magnoliidae</taxon>
        <taxon>Laurales</taxon>
        <taxon>Lauraceae</taxon>
        <taxon>Persea</taxon>
    </lineage>
</organism>
<protein>
    <submittedName>
        <fullName evidence="1">Uncharacterized protein</fullName>
    </submittedName>
</protein>
<dbReference type="EMBL" id="CM056814">
    <property type="protein sequence ID" value="KAJ8628521.1"/>
    <property type="molecule type" value="Genomic_DNA"/>
</dbReference>
<comment type="caution">
    <text evidence="1">The sequence shown here is derived from an EMBL/GenBank/DDBJ whole genome shotgun (WGS) entry which is preliminary data.</text>
</comment>
<accession>A0ACC2L5R0</accession>
<evidence type="ECO:0000313" key="2">
    <source>
        <dbReference type="Proteomes" id="UP001234297"/>
    </source>
</evidence>
<name>A0ACC2L5R0_PERAE</name>